<dbReference type="FunFam" id="3.30.730.10:FF:000010">
    <property type="entry name" value="AP2-EREBP transcription factor"/>
    <property type="match status" value="1"/>
</dbReference>
<protein>
    <recommendedName>
        <fullName evidence="8">AP2/ERF domain-containing protein</fullName>
    </recommendedName>
</protein>
<name>A0A835FGW4_9POAL</name>
<evidence type="ECO:0000256" key="4">
    <source>
        <dbReference type="ARBA" id="ARBA00023163"/>
    </source>
</evidence>
<dbReference type="GO" id="GO:0045893">
    <property type="term" value="P:positive regulation of DNA-templated transcription"/>
    <property type="evidence" value="ECO:0007669"/>
    <property type="project" value="TreeGrafter"/>
</dbReference>
<evidence type="ECO:0000313" key="9">
    <source>
        <dbReference type="EMBL" id="KAF8756330.1"/>
    </source>
</evidence>
<evidence type="ECO:0000256" key="1">
    <source>
        <dbReference type="ARBA" id="ARBA00004123"/>
    </source>
</evidence>
<sequence length="217" mass="23705">MASAPSSGSGMLRKGRARRVTTGGKVHKDLGWVGVRERLWGGYAAEIRIPSSRSRVWIGRFQHARQAALAYDAAMFCFYGERLPNLRKYNFPTMPHPDIPEDVRRGLTIANVKAISEKHARSFACFVQVPQPLIPASISAAPRQVMEDGVGATAAIGVAVDGTDTGAKETADERAADEIYIDAEILNASDCQFSCNNPNDDFTGFMDMDFDLIFSDS</sequence>
<dbReference type="PANTHER" id="PTHR31241:SF65">
    <property type="entry name" value="AP2_ERF DOMAIN-CONTAINING PROTEIN"/>
    <property type="match status" value="1"/>
</dbReference>
<comment type="similarity">
    <text evidence="6">Belongs to the AP2/ERF transcription factor family. ERF subfamily.</text>
</comment>
<dbReference type="InterPro" id="IPR016177">
    <property type="entry name" value="DNA-bd_dom_sf"/>
</dbReference>
<evidence type="ECO:0000259" key="8">
    <source>
        <dbReference type="PROSITE" id="PS51032"/>
    </source>
</evidence>
<dbReference type="InterPro" id="IPR001471">
    <property type="entry name" value="AP2/ERF_dom"/>
</dbReference>
<proteinExistence type="inferred from homology"/>
<reference evidence="9" key="1">
    <citation type="submission" date="2020-07" db="EMBL/GenBank/DDBJ databases">
        <title>Genome sequence and genetic diversity analysis of an under-domesticated orphan crop, white fonio (Digitaria exilis).</title>
        <authorList>
            <person name="Bennetzen J.L."/>
            <person name="Chen S."/>
            <person name="Ma X."/>
            <person name="Wang X."/>
            <person name="Yssel A.E.J."/>
            <person name="Chaluvadi S.R."/>
            <person name="Johnson M."/>
            <person name="Gangashetty P."/>
            <person name="Hamidou F."/>
            <person name="Sanogo M.D."/>
            <person name="Zwaenepoel A."/>
            <person name="Wallace J."/>
            <person name="Van De Peer Y."/>
            <person name="Van Deynze A."/>
        </authorList>
    </citation>
    <scope>NUCLEOTIDE SEQUENCE</scope>
    <source>
        <tissue evidence="9">Leaves</tissue>
    </source>
</reference>
<dbReference type="EMBL" id="JACEFO010000817">
    <property type="protein sequence ID" value="KAF8756330.1"/>
    <property type="molecule type" value="Genomic_DNA"/>
</dbReference>
<evidence type="ECO:0000256" key="5">
    <source>
        <dbReference type="ARBA" id="ARBA00023242"/>
    </source>
</evidence>
<keyword evidence="2" id="KW-0805">Transcription regulation</keyword>
<dbReference type="PROSITE" id="PS51032">
    <property type="entry name" value="AP2_ERF"/>
    <property type="match status" value="1"/>
</dbReference>
<dbReference type="OrthoDB" id="677684at2759"/>
<evidence type="ECO:0000256" key="7">
    <source>
        <dbReference type="SAM" id="MobiDB-lite"/>
    </source>
</evidence>
<evidence type="ECO:0000256" key="6">
    <source>
        <dbReference type="ARBA" id="ARBA00024343"/>
    </source>
</evidence>
<feature type="region of interest" description="Disordered" evidence="7">
    <location>
        <begin position="1"/>
        <end position="22"/>
    </location>
</feature>
<keyword evidence="3" id="KW-0238">DNA-binding</keyword>
<comment type="caution">
    <text evidence="9">The sequence shown here is derived from an EMBL/GenBank/DDBJ whole genome shotgun (WGS) entry which is preliminary data.</text>
</comment>
<dbReference type="CDD" id="cd00018">
    <property type="entry name" value="AP2"/>
    <property type="match status" value="1"/>
</dbReference>
<dbReference type="GO" id="GO:0005634">
    <property type="term" value="C:nucleus"/>
    <property type="evidence" value="ECO:0007669"/>
    <property type="project" value="UniProtKB-SubCell"/>
</dbReference>
<keyword evidence="10" id="KW-1185">Reference proteome</keyword>
<feature type="domain" description="AP2/ERF" evidence="8">
    <location>
        <begin position="31"/>
        <end position="92"/>
    </location>
</feature>
<dbReference type="AlphaFoldDB" id="A0A835FGW4"/>
<comment type="subcellular location">
    <subcellularLocation>
        <location evidence="1">Nucleus</location>
    </subcellularLocation>
</comment>
<dbReference type="Gene3D" id="3.30.730.10">
    <property type="entry name" value="AP2/ERF domain"/>
    <property type="match status" value="1"/>
</dbReference>
<accession>A0A835FGW4</accession>
<dbReference type="PANTHER" id="PTHR31241">
    <property type="entry name" value="DEHYDRATION-RESPONSIVE ELEMENT-BINDING PROTEIN 2C"/>
    <property type="match status" value="1"/>
</dbReference>
<evidence type="ECO:0000256" key="2">
    <source>
        <dbReference type="ARBA" id="ARBA00023015"/>
    </source>
</evidence>
<keyword evidence="4" id="KW-0804">Transcription</keyword>
<dbReference type="GO" id="GO:0006950">
    <property type="term" value="P:response to stress"/>
    <property type="evidence" value="ECO:0007669"/>
    <property type="project" value="TreeGrafter"/>
</dbReference>
<evidence type="ECO:0000313" key="10">
    <source>
        <dbReference type="Proteomes" id="UP000636709"/>
    </source>
</evidence>
<evidence type="ECO:0000256" key="3">
    <source>
        <dbReference type="ARBA" id="ARBA00023125"/>
    </source>
</evidence>
<dbReference type="InterPro" id="IPR036955">
    <property type="entry name" value="AP2/ERF_dom_sf"/>
</dbReference>
<organism evidence="9 10">
    <name type="scientific">Digitaria exilis</name>
    <dbReference type="NCBI Taxonomy" id="1010633"/>
    <lineage>
        <taxon>Eukaryota</taxon>
        <taxon>Viridiplantae</taxon>
        <taxon>Streptophyta</taxon>
        <taxon>Embryophyta</taxon>
        <taxon>Tracheophyta</taxon>
        <taxon>Spermatophyta</taxon>
        <taxon>Magnoliopsida</taxon>
        <taxon>Liliopsida</taxon>
        <taxon>Poales</taxon>
        <taxon>Poaceae</taxon>
        <taxon>PACMAD clade</taxon>
        <taxon>Panicoideae</taxon>
        <taxon>Panicodae</taxon>
        <taxon>Paniceae</taxon>
        <taxon>Anthephorinae</taxon>
        <taxon>Digitaria</taxon>
    </lineage>
</organism>
<keyword evidence="5" id="KW-0539">Nucleus</keyword>
<dbReference type="SUPFAM" id="SSF54171">
    <property type="entry name" value="DNA-binding domain"/>
    <property type="match status" value="1"/>
</dbReference>
<dbReference type="Proteomes" id="UP000636709">
    <property type="component" value="Unassembled WGS sequence"/>
</dbReference>
<dbReference type="SMART" id="SM00380">
    <property type="entry name" value="AP2"/>
    <property type="match status" value="1"/>
</dbReference>
<dbReference type="GO" id="GO:0000976">
    <property type="term" value="F:transcription cis-regulatory region binding"/>
    <property type="evidence" value="ECO:0007669"/>
    <property type="project" value="TreeGrafter"/>
</dbReference>
<gene>
    <name evidence="9" type="ORF">HU200_011094</name>
</gene>
<dbReference type="GO" id="GO:0003700">
    <property type="term" value="F:DNA-binding transcription factor activity"/>
    <property type="evidence" value="ECO:0007669"/>
    <property type="project" value="InterPro"/>
</dbReference>